<proteinExistence type="predicted"/>
<comment type="caution">
    <text evidence="1">The sequence shown here is derived from an EMBL/GenBank/DDBJ whole genome shotgun (WGS) entry which is preliminary data.</text>
</comment>
<dbReference type="Proteomes" id="UP001472677">
    <property type="component" value="Unassembled WGS sequence"/>
</dbReference>
<name>A0ABR2BPH5_9ROSI</name>
<dbReference type="EMBL" id="JBBPBM010000097">
    <property type="protein sequence ID" value="KAK8508764.1"/>
    <property type="molecule type" value="Genomic_DNA"/>
</dbReference>
<keyword evidence="2" id="KW-1185">Reference proteome</keyword>
<organism evidence="1 2">
    <name type="scientific">Hibiscus sabdariffa</name>
    <name type="common">roselle</name>
    <dbReference type="NCBI Taxonomy" id="183260"/>
    <lineage>
        <taxon>Eukaryota</taxon>
        <taxon>Viridiplantae</taxon>
        <taxon>Streptophyta</taxon>
        <taxon>Embryophyta</taxon>
        <taxon>Tracheophyta</taxon>
        <taxon>Spermatophyta</taxon>
        <taxon>Magnoliopsida</taxon>
        <taxon>eudicotyledons</taxon>
        <taxon>Gunneridae</taxon>
        <taxon>Pentapetalae</taxon>
        <taxon>rosids</taxon>
        <taxon>malvids</taxon>
        <taxon>Malvales</taxon>
        <taxon>Malvaceae</taxon>
        <taxon>Malvoideae</taxon>
        <taxon>Hibiscus</taxon>
    </lineage>
</organism>
<gene>
    <name evidence="1" type="ORF">V6N12_034869</name>
</gene>
<evidence type="ECO:0000313" key="2">
    <source>
        <dbReference type="Proteomes" id="UP001472677"/>
    </source>
</evidence>
<accession>A0ABR2BPH5</accession>
<evidence type="ECO:0000313" key="1">
    <source>
        <dbReference type="EMBL" id="KAK8508764.1"/>
    </source>
</evidence>
<protein>
    <submittedName>
        <fullName evidence="1">Uncharacterized protein</fullName>
    </submittedName>
</protein>
<reference evidence="1 2" key="1">
    <citation type="journal article" date="2024" name="G3 (Bethesda)">
        <title>Genome assembly of Hibiscus sabdariffa L. provides insights into metabolisms of medicinal natural products.</title>
        <authorList>
            <person name="Kim T."/>
        </authorList>
    </citation>
    <scope>NUCLEOTIDE SEQUENCE [LARGE SCALE GENOMIC DNA]</scope>
    <source>
        <strain evidence="1">TK-2024</strain>
        <tissue evidence="1">Old leaves</tissue>
    </source>
</reference>
<sequence length="104" mass="11770">MLEIIKLYLKLKARAGTRDEGRRIDLTTRETLLLCTKEQPILQLALHDNSIWVATTDSSVSRWPAEGKNPQNVFQRGGSFLAANLSFSRARVSLEARVYPRPCL</sequence>